<dbReference type="EMBL" id="PFAQ01000033">
    <property type="protein sequence ID" value="PIT94856.1"/>
    <property type="molecule type" value="Genomic_DNA"/>
</dbReference>
<sequence>FEDIISLENLLLAWREFLSGKRRKLDVQAFNISDPKPRHIHKASVCDRLLHHAIYRLLYPFFDRTFISDSYSCRLEKGTHRAINRFQEFFYKVSQNNTKTCWVLKGDIRKFFASIDHDVLLNILR</sequence>
<name>A0A2M6WQ39_9BACT</name>
<protein>
    <submittedName>
        <fullName evidence="1">Uncharacterized protein</fullName>
    </submittedName>
</protein>
<dbReference type="SUPFAM" id="SSF56672">
    <property type="entry name" value="DNA/RNA polymerases"/>
    <property type="match status" value="1"/>
</dbReference>
<comment type="caution">
    <text evidence="1">The sequence shown here is derived from an EMBL/GenBank/DDBJ whole genome shotgun (WGS) entry which is preliminary data.</text>
</comment>
<reference evidence="2" key="1">
    <citation type="submission" date="2017-09" db="EMBL/GenBank/DDBJ databases">
        <title>Depth-based differentiation of microbial function through sediment-hosted aquifers and enrichment of novel symbionts in the deep terrestrial subsurface.</title>
        <authorList>
            <person name="Probst A.J."/>
            <person name="Ladd B."/>
            <person name="Jarett J.K."/>
            <person name="Geller-Mcgrath D.E."/>
            <person name="Sieber C.M.K."/>
            <person name="Emerson J.B."/>
            <person name="Anantharaman K."/>
            <person name="Thomas B.C."/>
            <person name="Malmstrom R."/>
            <person name="Stieglmeier M."/>
            <person name="Klingl A."/>
            <person name="Woyke T."/>
            <person name="Ryan C.M."/>
            <person name="Banfield J.F."/>
        </authorList>
    </citation>
    <scope>NUCLEOTIDE SEQUENCE [LARGE SCALE GENOMIC DNA]</scope>
</reference>
<dbReference type="Proteomes" id="UP000228900">
    <property type="component" value="Unassembled WGS sequence"/>
</dbReference>
<proteinExistence type="predicted"/>
<gene>
    <name evidence="1" type="ORF">COT98_02000</name>
</gene>
<dbReference type="InterPro" id="IPR043502">
    <property type="entry name" value="DNA/RNA_pol_sf"/>
</dbReference>
<dbReference type="AlphaFoldDB" id="A0A2M6WQ39"/>
<dbReference type="PANTHER" id="PTHR34047:SF8">
    <property type="entry name" value="PROTEIN YKFC"/>
    <property type="match status" value="1"/>
</dbReference>
<accession>A0A2M6WQ39</accession>
<evidence type="ECO:0000313" key="1">
    <source>
        <dbReference type="EMBL" id="PIT94856.1"/>
    </source>
</evidence>
<organism evidence="1 2">
    <name type="scientific">Candidatus Falkowbacteria bacterium CG10_big_fil_rev_8_21_14_0_10_39_9</name>
    <dbReference type="NCBI Taxonomy" id="1974566"/>
    <lineage>
        <taxon>Bacteria</taxon>
        <taxon>Candidatus Falkowiibacteriota</taxon>
    </lineage>
</organism>
<dbReference type="InterPro" id="IPR051083">
    <property type="entry name" value="GrpII_Intron_Splice-Mob/Def"/>
</dbReference>
<evidence type="ECO:0000313" key="2">
    <source>
        <dbReference type="Proteomes" id="UP000228900"/>
    </source>
</evidence>
<dbReference type="PANTHER" id="PTHR34047">
    <property type="entry name" value="NUCLEAR INTRON MATURASE 1, MITOCHONDRIAL-RELATED"/>
    <property type="match status" value="1"/>
</dbReference>
<feature type="non-terminal residue" evidence="1">
    <location>
        <position position="1"/>
    </location>
</feature>